<gene>
    <name evidence="7" type="ORF">CDAUBV1_LOCUS14213</name>
</gene>
<organism evidence="7 8">
    <name type="scientific">Calicophoron daubneyi</name>
    <name type="common">Rumen fluke</name>
    <name type="synonym">Paramphistomum daubneyi</name>
    <dbReference type="NCBI Taxonomy" id="300641"/>
    <lineage>
        <taxon>Eukaryota</taxon>
        <taxon>Metazoa</taxon>
        <taxon>Spiralia</taxon>
        <taxon>Lophotrochozoa</taxon>
        <taxon>Platyhelminthes</taxon>
        <taxon>Trematoda</taxon>
        <taxon>Digenea</taxon>
        <taxon>Plagiorchiida</taxon>
        <taxon>Pronocephalata</taxon>
        <taxon>Paramphistomoidea</taxon>
        <taxon>Paramphistomidae</taxon>
        <taxon>Calicophoron</taxon>
    </lineage>
</organism>
<protein>
    <submittedName>
        <fullName evidence="7">Uncharacterized protein</fullName>
    </submittedName>
</protein>
<dbReference type="AlphaFoldDB" id="A0AAV2TQM0"/>
<dbReference type="InterPro" id="IPR002293">
    <property type="entry name" value="AA/rel_permease1"/>
</dbReference>
<feature type="transmembrane region" description="Helical" evidence="6">
    <location>
        <begin position="476"/>
        <end position="496"/>
    </location>
</feature>
<feature type="transmembrane region" description="Helical" evidence="6">
    <location>
        <begin position="40"/>
        <end position="61"/>
    </location>
</feature>
<dbReference type="GO" id="GO:0015171">
    <property type="term" value="F:amino acid transmembrane transporter activity"/>
    <property type="evidence" value="ECO:0007669"/>
    <property type="project" value="TreeGrafter"/>
</dbReference>
<keyword evidence="2" id="KW-0813">Transport</keyword>
<name>A0AAV2TQM0_CALDB</name>
<feature type="transmembrane region" description="Helical" evidence="6">
    <location>
        <begin position="395"/>
        <end position="414"/>
    </location>
</feature>
<dbReference type="EMBL" id="CAXLJL010000600">
    <property type="protein sequence ID" value="CAL5139176.1"/>
    <property type="molecule type" value="Genomic_DNA"/>
</dbReference>
<keyword evidence="5 6" id="KW-0472">Membrane</keyword>
<evidence type="ECO:0000256" key="4">
    <source>
        <dbReference type="ARBA" id="ARBA00022989"/>
    </source>
</evidence>
<accession>A0AAV2TQM0</accession>
<evidence type="ECO:0000256" key="3">
    <source>
        <dbReference type="ARBA" id="ARBA00022692"/>
    </source>
</evidence>
<evidence type="ECO:0000256" key="2">
    <source>
        <dbReference type="ARBA" id="ARBA00022448"/>
    </source>
</evidence>
<dbReference type="Gene3D" id="1.20.1740.10">
    <property type="entry name" value="Amino acid/polyamine transporter I"/>
    <property type="match status" value="1"/>
</dbReference>
<feature type="transmembrane region" description="Helical" evidence="6">
    <location>
        <begin position="196"/>
        <end position="216"/>
    </location>
</feature>
<feature type="transmembrane region" description="Helical" evidence="6">
    <location>
        <begin position="236"/>
        <end position="256"/>
    </location>
</feature>
<comment type="subcellular location">
    <subcellularLocation>
        <location evidence="1">Membrane</location>
        <topology evidence="1">Multi-pass membrane protein</topology>
    </subcellularLocation>
</comment>
<evidence type="ECO:0000313" key="8">
    <source>
        <dbReference type="Proteomes" id="UP001497525"/>
    </source>
</evidence>
<feature type="transmembrane region" description="Helical" evidence="6">
    <location>
        <begin position="67"/>
        <end position="88"/>
    </location>
</feature>
<keyword evidence="3 6" id="KW-0812">Transmembrane</keyword>
<dbReference type="Proteomes" id="UP001497525">
    <property type="component" value="Unassembled WGS sequence"/>
</dbReference>
<feature type="transmembrane region" description="Helical" evidence="6">
    <location>
        <begin position="268"/>
        <end position="292"/>
    </location>
</feature>
<feature type="transmembrane region" description="Helical" evidence="6">
    <location>
        <begin position="304"/>
        <end position="329"/>
    </location>
</feature>
<evidence type="ECO:0000256" key="6">
    <source>
        <dbReference type="SAM" id="Phobius"/>
    </source>
</evidence>
<feature type="transmembrane region" description="Helical" evidence="6">
    <location>
        <begin position="100"/>
        <end position="121"/>
    </location>
</feature>
<dbReference type="GO" id="GO:0005886">
    <property type="term" value="C:plasma membrane"/>
    <property type="evidence" value="ECO:0007669"/>
    <property type="project" value="TreeGrafter"/>
</dbReference>
<dbReference type="PANTHER" id="PTHR43243">
    <property type="entry name" value="INNER MEMBRANE TRANSPORTER YGJI-RELATED"/>
    <property type="match status" value="1"/>
</dbReference>
<reference evidence="7" key="1">
    <citation type="submission" date="2024-06" db="EMBL/GenBank/DDBJ databases">
        <authorList>
            <person name="Liu X."/>
            <person name="Lenzi L."/>
            <person name="Haldenby T S."/>
            <person name="Uol C."/>
        </authorList>
    </citation>
    <scope>NUCLEOTIDE SEQUENCE</scope>
</reference>
<feature type="transmembrane region" description="Helical" evidence="6">
    <location>
        <begin position="502"/>
        <end position="523"/>
    </location>
</feature>
<dbReference type="Pfam" id="PF13520">
    <property type="entry name" value="AA_permease_2"/>
    <property type="match status" value="1"/>
</dbReference>
<proteinExistence type="predicted"/>
<dbReference type="PANTHER" id="PTHR43243:SF4">
    <property type="entry name" value="CATIONIC AMINO ACID TRANSPORTER 4"/>
    <property type="match status" value="1"/>
</dbReference>
<evidence type="ECO:0000256" key="5">
    <source>
        <dbReference type="ARBA" id="ARBA00023136"/>
    </source>
</evidence>
<comment type="caution">
    <text evidence="7">The sequence shown here is derived from an EMBL/GenBank/DDBJ whole genome shotgun (WGS) entry which is preliminary data.</text>
</comment>
<feature type="transmembrane region" description="Helical" evidence="6">
    <location>
        <begin position="170"/>
        <end position="189"/>
    </location>
</feature>
<feature type="transmembrane region" description="Helical" evidence="6">
    <location>
        <begin position="341"/>
        <end position="360"/>
    </location>
</feature>
<feature type="transmembrane region" description="Helical" evidence="6">
    <location>
        <begin position="366"/>
        <end position="383"/>
    </location>
</feature>
<feature type="transmembrane region" description="Helical" evidence="6">
    <location>
        <begin position="434"/>
        <end position="456"/>
    </location>
</feature>
<keyword evidence="4 6" id="KW-1133">Transmembrane helix</keyword>
<evidence type="ECO:0000256" key="1">
    <source>
        <dbReference type="ARBA" id="ARBA00004141"/>
    </source>
</evidence>
<sequence>MTYKRINCSEFCRRLMRRRPMSEDAKLDTPLKRCLNAPQLTLYCIAHMTGAGLYVLTGQLIRDFAGPATAIAYFVSAFISIFTAMCYAEFATLFPRAGSAYLYTYLMFGELPAFIIGWTMISDMVVATATISKAFSGTINWLSNGTVRAWVGENLGSFEESTVLDSSPDIIAAGFIIILMIATVFGANISLTINAVLSSLQVLSLIVLIVSCFVFGSEKNYVNEGGFLPFGVSGLLRGAGLAVFGFSGFEAVANASEETQNPKRDLPLALFASLFICAVLYVCASLGLAFLIPRSAIQYDCPFVAAFTYIGQPGLMGFAAFTTLLATGATKLVSMYVIPRMFYSLASDGLIFGFMAHVASRTGVPVWSLLVGGCITILLALLIKIQVLAEFTSIGLIFCYFVIGLDLMILRYFFQNEYHVIKDYSVEDTDESTWLSTTAVPINQCSLFLPVSDIWLRKRVPSCLRHFENKRCFEALLICFIAGIFFLGIALNAVLIHPIGGLWIVLGISGGVVIVTFLGLCLYEPMRFSSGFEKQVISRITPYRNVLIGYFCKHEHQNPV</sequence>
<evidence type="ECO:0000313" key="7">
    <source>
        <dbReference type="EMBL" id="CAL5139176.1"/>
    </source>
</evidence>